<reference evidence="2" key="2">
    <citation type="submission" date="2015-06" db="UniProtKB">
        <authorList>
            <consortium name="EnsemblPlants"/>
        </authorList>
    </citation>
    <scope>IDENTIFICATION</scope>
</reference>
<accession>A0A0E0RC31</accession>
<sequence length="291" mass="31604">MGTEPEQQRMAATSLSGGDEPGWWRMAATNPSGGSGSGWRQRIGAEPEQWWMAATSPTDGGGAQAAVDGGDEPKSLRLSPLRPFSLRSCLPLPWGRRRVVACSHPPPELAVDGSSALKIDNNGTPASHLPEERISASLLPASHLLPTSAPPLSASLRSHYLLPPPAIPPPPPAIRRHCPSIAAMPREGGERKEMKGRRVPRHWHNETQALQFNLQTVKSYGGTSELKISEIGQLAKAKHVLYRVIAEIKIPKCVKRCHVANSIGQNIVKRGGGGKETERRTPCGVWIERWR</sequence>
<dbReference type="HOGENOM" id="CLU_083469_0_0_1"/>
<dbReference type="OMA" id="WWRMAAT"/>
<protein>
    <submittedName>
        <fullName evidence="2">Uncharacterized protein</fullName>
    </submittedName>
</protein>
<name>A0A0E0RC31_ORYRU</name>
<keyword evidence="3" id="KW-1185">Reference proteome</keyword>
<evidence type="ECO:0000256" key="1">
    <source>
        <dbReference type="SAM" id="MobiDB-lite"/>
    </source>
</evidence>
<evidence type="ECO:0000313" key="2">
    <source>
        <dbReference type="EnsemblPlants" id="ORUFI11G24700.1"/>
    </source>
</evidence>
<organism evidence="2 3">
    <name type="scientific">Oryza rufipogon</name>
    <name type="common">Brownbeard rice</name>
    <name type="synonym">Asian wild rice</name>
    <dbReference type="NCBI Taxonomy" id="4529"/>
    <lineage>
        <taxon>Eukaryota</taxon>
        <taxon>Viridiplantae</taxon>
        <taxon>Streptophyta</taxon>
        <taxon>Embryophyta</taxon>
        <taxon>Tracheophyta</taxon>
        <taxon>Spermatophyta</taxon>
        <taxon>Magnoliopsida</taxon>
        <taxon>Liliopsida</taxon>
        <taxon>Poales</taxon>
        <taxon>Poaceae</taxon>
        <taxon>BOP clade</taxon>
        <taxon>Oryzoideae</taxon>
        <taxon>Oryzeae</taxon>
        <taxon>Oryzinae</taxon>
        <taxon>Oryza</taxon>
    </lineage>
</organism>
<dbReference type="Gramene" id="ORUFI11G24700.1">
    <property type="protein sequence ID" value="ORUFI11G24700.1"/>
    <property type="gene ID" value="ORUFI11G24700"/>
</dbReference>
<feature type="region of interest" description="Disordered" evidence="1">
    <location>
        <begin position="1"/>
        <end position="41"/>
    </location>
</feature>
<proteinExistence type="predicted"/>
<reference evidence="3" key="1">
    <citation type="submission" date="2013-06" db="EMBL/GenBank/DDBJ databases">
        <authorList>
            <person name="Zhao Q."/>
        </authorList>
    </citation>
    <scope>NUCLEOTIDE SEQUENCE</scope>
    <source>
        <strain evidence="3">cv. W1943</strain>
    </source>
</reference>
<dbReference type="Proteomes" id="UP000008022">
    <property type="component" value="Unassembled WGS sequence"/>
</dbReference>
<dbReference type="EnsemblPlants" id="ORUFI11G24700.1">
    <property type="protein sequence ID" value="ORUFI11G24700.1"/>
    <property type="gene ID" value="ORUFI11G24700"/>
</dbReference>
<evidence type="ECO:0000313" key="3">
    <source>
        <dbReference type="Proteomes" id="UP000008022"/>
    </source>
</evidence>
<dbReference type="AlphaFoldDB" id="A0A0E0RC31"/>